<protein>
    <submittedName>
        <fullName evidence="1">Uncharacterized protein</fullName>
    </submittedName>
</protein>
<evidence type="ECO:0000313" key="1">
    <source>
        <dbReference type="EMBL" id="KTD43845.1"/>
    </source>
</evidence>
<comment type="caution">
    <text evidence="1">The sequence shown here is derived from an EMBL/GenBank/DDBJ whole genome shotgun (WGS) entry which is preliminary data.</text>
</comment>
<dbReference type="RefSeq" id="WP_025384976.1">
    <property type="nucleotide sequence ID" value="NZ_LCUA01000006.1"/>
</dbReference>
<evidence type="ECO:0000313" key="2">
    <source>
        <dbReference type="Proteomes" id="UP000054858"/>
    </source>
</evidence>
<accession>A0A0W0XH80</accession>
<dbReference type="PATRIC" id="fig|29423.5.peg.409"/>
<name>A0A0W0XH80_9GAMM</name>
<proteinExistence type="predicted"/>
<dbReference type="Proteomes" id="UP000054858">
    <property type="component" value="Unassembled WGS sequence"/>
</dbReference>
<reference evidence="1 2" key="1">
    <citation type="submission" date="2015-11" db="EMBL/GenBank/DDBJ databases">
        <title>Genomic analysis of 38 Legionella species identifies large and diverse effector repertoires.</title>
        <authorList>
            <person name="Burstein D."/>
            <person name="Amaro F."/>
            <person name="Zusman T."/>
            <person name="Lifshitz Z."/>
            <person name="Cohen O."/>
            <person name="Gilbert J.A."/>
            <person name="Pupko T."/>
            <person name="Shuman H.A."/>
            <person name="Segal G."/>
        </authorList>
    </citation>
    <scope>NUCLEOTIDE SEQUENCE [LARGE SCALE GENOMIC DNA]</scope>
    <source>
        <strain evidence="1 2">Oak Ridge-10</strain>
    </source>
</reference>
<dbReference type="AlphaFoldDB" id="A0A0W0XH80"/>
<gene>
    <name evidence="1" type="ORF">Loak_0395</name>
</gene>
<sequence length="161" mass="18544">MLYLSRIFLISMFWVLTSLSFAEGVNSAAIPDHNYFQFQIQQYHTQRQNGQTLNVYVRYALKDGLERSQYPDYIPIRAALLSYLEPSEELPADAYWEVIAERIGNALYERFPIKGVSIQLLVFPNEQAQPYEPGFHGPIYTKGKIEPLNVNPPIVWDTVNG</sequence>
<dbReference type="EMBL" id="LNYP01000006">
    <property type="protein sequence ID" value="KTD43845.1"/>
    <property type="molecule type" value="Genomic_DNA"/>
</dbReference>
<organism evidence="1 2">
    <name type="scientific">Legionella oakridgensis</name>
    <dbReference type="NCBI Taxonomy" id="29423"/>
    <lineage>
        <taxon>Bacteria</taxon>
        <taxon>Pseudomonadati</taxon>
        <taxon>Pseudomonadota</taxon>
        <taxon>Gammaproteobacteria</taxon>
        <taxon>Legionellales</taxon>
        <taxon>Legionellaceae</taxon>
        <taxon>Legionella</taxon>
    </lineage>
</organism>